<evidence type="ECO:0000313" key="4">
    <source>
        <dbReference type="Proteomes" id="UP000076420"/>
    </source>
</evidence>
<dbReference type="GO" id="GO:0030170">
    <property type="term" value="F:pyridoxal phosphate binding"/>
    <property type="evidence" value="ECO:0007669"/>
    <property type="project" value="InterPro"/>
</dbReference>
<dbReference type="SUPFAM" id="SSF50800">
    <property type="entry name" value="PK beta-barrel domain-like"/>
    <property type="match status" value="1"/>
</dbReference>
<keyword evidence="5" id="KW-1185">Reference proteome</keyword>
<name>A0A2C9JKQ6_BIOGL</name>
<accession>A0A2C9JKQ6</accession>
<keyword evidence="1" id="KW-0812">Transmembrane</keyword>
<dbReference type="STRING" id="6526.A0A2C9JKQ6"/>
<reference evidence="3" key="1">
    <citation type="submission" date="2020-05" db="UniProtKB">
        <authorList>
            <consortium name="EnsemblMetazoa"/>
        </authorList>
    </citation>
    <scope>IDENTIFICATION</scope>
    <source>
        <strain evidence="3">BB02</strain>
    </source>
</reference>
<dbReference type="Pfam" id="PF03473">
    <property type="entry name" value="MOSC"/>
    <property type="match status" value="1"/>
</dbReference>
<dbReference type="EnsemblMetazoa" id="BGLB003920-RB">
    <property type="protein sequence ID" value="BGLB003920-PB"/>
    <property type="gene ID" value="BGLB003920"/>
</dbReference>
<evidence type="ECO:0000313" key="6">
    <source>
        <dbReference type="RefSeq" id="XP_013070900.1"/>
    </source>
</evidence>
<keyword evidence="1" id="KW-1133">Transmembrane helix</keyword>
<gene>
    <name evidence="3" type="primary">106058070</name>
    <name evidence="6" type="synonym">LOC106058070</name>
</gene>
<dbReference type="Proteomes" id="UP001165740">
    <property type="component" value="Chromosome 1"/>
</dbReference>
<dbReference type="Proteomes" id="UP000076420">
    <property type="component" value="Unassembled WGS sequence"/>
</dbReference>
<dbReference type="PROSITE" id="PS51340">
    <property type="entry name" value="MOSC"/>
    <property type="match status" value="1"/>
</dbReference>
<dbReference type="InterPro" id="IPR005302">
    <property type="entry name" value="MoCF_Sase_C"/>
</dbReference>
<dbReference type="GeneID" id="106058070"/>
<feature type="transmembrane region" description="Helical" evidence="1">
    <location>
        <begin position="6"/>
        <end position="27"/>
    </location>
</feature>
<reference evidence="6" key="2">
    <citation type="submission" date="2023-09" db="UniProtKB">
        <authorList>
            <consortium name="RefSeq"/>
        </authorList>
    </citation>
    <scope>IDENTIFICATION</scope>
</reference>
<evidence type="ECO:0000256" key="1">
    <source>
        <dbReference type="SAM" id="Phobius"/>
    </source>
</evidence>
<dbReference type="InterPro" id="IPR011037">
    <property type="entry name" value="Pyrv_Knase-like_insert_dom_sf"/>
</dbReference>
<feature type="domain" description="MOSC" evidence="2">
    <location>
        <begin position="161"/>
        <end position="314"/>
    </location>
</feature>
<evidence type="ECO:0000313" key="3">
    <source>
        <dbReference type="EnsemblMetazoa" id="BGLB003920-PB"/>
    </source>
</evidence>
<keyword evidence="1" id="KW-0472">Membrane</keyword>
<dbReference type="RefSeq" id="XP_013070900.1">
    <property type="nucleotide sequence ID" value="XM_013215446.2"/>
</dbReference>
<dbReference type="KEGG" id="bgt:106058070"/>
<proteinExistence type="predicted"/>
<dbReference type="OMA" id="INICPLA"/>
<dbReference type="AlphaFoldDB" id="A0A2C9JKQ6"/>
<dbReference type="GO" id="GO:0030151">
    <property type="term" value="F:molybdenum ion binding"/>
    <property type="evidence" value="ECO:0007669"/>
    <property type="project" value="InterPro"/>
</dbReference>
<dbReference type="OrthoDB" id="17255at2759"/>
<protein>
    <submittedName>
        <fullName evidence="6">Uncharacterized protein YcbX-like</fullName>
    </submittedName>
</protein>
<dbReference type="VEuPathDB" id="VectorBase:BGLB003920"/>
<sequence>MTVSRFVVSVAKVMTGVGLAVAAYVFFEYYVAKHNWRYQTFRLVGEVVQINICPLASTKEICPEEVLCTPKGISLFGVHDREFFITRTKGPDFAVESPSKLVKEYFSESFRELEAYADINVLTINAPSGQNYDIDLTHSEHSHGPAQVYRASSIVAASDQGKKISSWLSQELGEEVHLFRQTDDIMMKFNRSNMAMCSICPEESVRHIQQKFGLPSIVTASFFRPNVIITGCKALEEQWWSHVRIGDVYFQVKSQDIRVISGGSFVTYMPTLEIPAKIRHLKRLTSYGEAISVGVNALVVKAGNIRIGDPVFASKHYGYAAEDDKGVE</sequence>
<evidence type="ECO:0000313" key="5">
    <source>
        <dbReference type="Proteomes" id="UP001165740"/>
    </source>
</evidence>
<evidence type="ECO:0000259" key="2">
    <source>
        <dbReference type="PROSITE" id="PS51340"/>
    </source>
</evidence>
<dbReference type="GO" id="GO:0003824">
    <property type="term" value="F:catalytic activity"/>
    <property type="evidence" value="ECO:0007669"/>
    <property type="project" value="InterPro"/>
</dbReference>
<dbReference type="InterPro" id="IPR005303">
    <property type="entry name" value="MOCOS_middle"/>
</dbReference>
<dbReference type="SUPFAM" id="SSF141673">
    <property type="entry name" value="MOSC N-terminal domain-like"/>
    <property type="match status" value="1"/>
</dbReference>
<dbReference type="Pfam" id="PF03476">
    <property type="entry name" value="MOSC_N"/>
    <property type="match status" value="1"/>
</dbReference>
<organism evidence="3 4">
    <name type="scientific">Biomphalaria glabrata</name>
    <name type="common">Bloodfluke planorb</name>
    <name type="synonym">Freshwater snail</name>
    <dbReference type="NCBI Taxonomy" id="6526"/>
    <lineage>
        <taxon>Eukaryota</taxon>
        <taxon>Metazoa</taxon>
        <taxon>Spiralia</taxon>
        <taxon>Lophotrochozoa</taxon>
        <taxon>Mollusca</taxon>
        <taxon>Gastropoda</taxon>
        <taxon>Heterobranchia</taxon>
        <taxon>Euthyneura</taxon>
        <taxon>Panpulmonata</taxon>
        <taxon>Hygrophila</taxon>
        <taxon>Lymnaeoidea</taxon>
        <taxon>Planorbidae</taxon>
        <taxon>Biomphalaria</taxon>
    </lineage>
</organism>
<dbReference type="VEuPathDB" id="VectorBase:BGLAX_047081"/>